<dbReference type="Pfam" id="PF00067">
    <property type="entry name" value="p450"/>
    <property type="match status" value="1"/>
</dbReference>
<evidence type="ECO:0000313" key="7">
    <source>
        <dbReference type="Proteomes" id="UP000467700"/>
    </source>
</evidence>
<dbReference type="SUPFAM" id="SSF48264">
    <property type="entry name" value="Cytochrome P450"/>
    <property type="match status" value="1"/>
</dbReference>
<evidence type="ECO:0000256" key="3">
    <source>
        <dbReference type="ARBA" id="ARBA00022723"/>
    </source>
</evidence>
<dbReference type="AlphaFoldDB" id="A0A8S0XE48"/>
<keyword evidence="5" id="KW-0408">Iron</keyword>
<comment type="caution">
    <text evidence="6">The sequence shown here is derived from an EMBL/GenBank/DDBJ whole genome shotgun (WGS) entry which is preliminary data.</text>
</comment>
<evidence type="ECO:0000256" key="5">
    <source>
        <dbReference type="ARBA" id="ARBA00023004"/>
    </source>
</evidence>
<proteinExistence type="inferred from homology"/>
<keyword evidence="7" id="KW-1185">Reference proteome</keyword>
<dbReference type="InterPro" id="IPR002401">
    <property type="entry name" value="Cyt_P450_E_grp-I"/>
</dbReference>
<dbReference type="GO" id="GO:0020037">
    <property type="term" value="F:heme binding"/>
    <property type="evidence" value="ECO:0007669"/>
    <property type="project" value="InterPro"/>
</dbReference>
<keyword evidence="3" id="KW-0479">Metal-binding</keyword>
<name>A0A8S0XE48_CYCAE</name>
<reference evidence="6 7" key="1">
    <citation type="submission" date="2020-01" db="EMBL/GenBank/DDBJ databases">
        <authorList>
            <person name="Gupta K D."/>
        </authorList>
    </citation>
    <scope>NUCLEOTIDE SEQUENCE [LARGE SCALE GENOMIC DNA]</scope>
</reference>
<dbReference type="InterPro" id="IPR050121">
    <property type="entry name" value="Cytochrome_P450_monoxygenase"/>
</dbReference>
<dbReference type="InterPro" id="IPR001128">
    <property type="entry name" value="Cyt_P450"/>
</dbReference>
<comment type="similarity">
    <text evidence="2">Belongs to the cytochrome P450 family.</text>
</comment>
<sequence length="401" mass="45015">MYKAYYEVVEGGELLHEIHRLHAIHGSVIRIGPNELHFNDPTAYHEIYSVGSRFTKDPSFYFCFNASDSAFGVIDPNESKARRGVMHSFFSRRAVLELESTVRQKVELLVHKLGERGEKPANMFLAFRSATLDIITSYMFGHCLGALDHPDFSAPLLLSIQDALPLLWLIKSFSWMICVFQLVPDRLQCRITNQFHAFLEIRTFIVTWLDRTSREVHDCSEPGTSTICHLFFNNPTTESQTAAYPKAFIDESLSLLQAGSDTVGNTCTVGTFFVLNDKTVHSRLMKELEAVWPDQDDSIDLRVLQNSPYLTAVIKESLRLSHGFVTPLPRIVGPSGATIAGHHIPPATTVGMSVTAVHMNSSVFENPDSFIPGRWLGNTPNLDRYLVAFSKGPPWHGQNFT</sequence>
<dbReference type="Proteomes" id="UP000467700">
    <property type="component" value="Unassembled WGS sequence"/>
</dbReference>
<dbReference type="PRINTS" id="PR00463">
    <property type="entry name" value="EP450I"/>
</dbReference>
<dbReference type="GO" id="GO:0016705">
    <property type="term" value="F:oxidoreductase activity, acting on paired donors, with incorporation or reduction of molecular oxygen"/>
    <property type="evidence" value="ECO:0007669"/>
    <property type="project" value="InterPro"/>
</dbReference>
<protein>
    <recommendedName>
        <fullName evidence="8">Cytochrome P450</fullName>
    </recommendedName>
</protein>
<evidence type="ECO:0000256" key="2">
    <source>
        <dbReference type="ARBA" id="ARBA00010617"/>
    </source>
</evidence>
<comment type="pathway">
    <text evidence="1">Secondary metabolite biosynthesis.</text>
</comment>
<dbReference type="CDD" id="cd11062">
    <property type="entry name" value="CYP58-like"/>
    <property type="match status" value="1"/>
</dbReference>
<evidence type="ECO:0000256" key="1">
    <source>
        <dbReference type="ARBA" id="ARBA00005179"/>
    </source>
</evidence>
<evidence type="ECO:0000256" key="4">
    <source>
        <dbReference type="ARBA" id="ARBA00023002"/>
    </source>
</evidence>
<dbReference type="Gene3D" id="1.10.630.10">
    <property type="entry name" value="Cytochrome P450"/>
    <property type="match status" value="1"/>
</dbReference>
<keyword evidence="4" id="KW-0560">Oxidoreductase</keyword>
<accession>A0A8S0XE48</accession>
<dbReference type="GO" id="GO:0004497">
    <property type="term" value="F:monooxygenase activity"/>
    <property type="evidence" value="ECO:0007669"/>
    <property type="project" value="InterPro"/>
</dbReference>
<evidence type="ECO:0000313" key="6">
    <source>
        <dbReference type="EMBL" id="CAA7259539.1"/>
    </source>
</evidence>
<dbReference type="PANTHER" id="PTHR24305">
    <property type="entry name" value="CYTOCHROME P450"/>
    <property type="match status" value="1"/>
</dbReference>
<dbReference type="OrthoDB" id="1470350at2759"/>
<gene>
    <name evidence="6" type="ORF">AAE3_LOCUS1680</name>
</gene>
<evidence type="ECO:0008006" key="8">
    <source>
        <dbReference type="Google" id="ProtNLM"/>
    </source>
</evidence>
<dbReference type="PANTHER" id="PTHR24305:SF157">
    <property type="entry name" value="N-ACETYLTRYPTOPHAN 6-HYDROXYLASE IVOC-RELATED"/>
    <property type="match status" value="1"/>
</dbReference>
<dbReference type="GO" id="GO:0005506">
    <property type="term" value="F:iron ion binding"/>
    <property type="evidence" value="ECO:0007669"/>
    <property type="project" value="InterPro"/>
</dbReference>
<organism evidence="6 7">
    <name type="scientific">Cyclocybe aegerita</name>
    <name type="common">Black poplar mushroom</name>
    <name type="synonym">Agrocybe aegerita</name>
    <dbReference type="NCBI Taxonomy" id="1973307"/>
    <lineage>
        <taxon>Eukaryota</taxon>
        <taxon>Fungi</taxon>
        <taxon>Dikarya</taxon>
        <taxon>Basidiomycota</taxon>
        <taxon>Agaricomycotina</taxon>
        <taxon>Agaricomycetes</taxon>
        <taxon>Agaricomycetidae</taxon>
        <taxon>Agaricales</taxon>
        <taxon>Agaricineae</taxon>
        <taxon>Bolbitiaceae</taxon>
        <taxon>Cyclocybe</taxon>
    </lineage>
</organism>
<dbReference type="EMBL" id="CACVBS010000024">
    <property type="protein sequence ID" value="CAA7259539.1"/>
    <property type="molecule type" value="Genomic_DNA"/>
</dbReference>
<dbReference type="InterPro" id="IPR036396">
    <property type="entry name" value="Cyt_P450_sf"/>
</dbReference>